<proteinExistence type="predicted"/>
<dbReference type="SMART" id="SM00236">
    <property type="entry name" value="fCBD"/>
    <property type="match status" value="1"/>
</dbReference>
<dbReference type="EMBL" id="KN817572">
    <property type="protein sequence ID" value="KJA19922.1"/>
    <property type="molecule type" value="Genomic_DNA"/>
</dbReference>
<dbReference type="GO" id="GO:0005576">
    <property type="term" value="C:extracellular region"/>
    <property type="evidence" value="ECO:0007669"/>
    <property type="project" value="InterPro"/>
</dbReference>
<dbReference type="Pfam" id="PF00734">
    <property type="entry name" value="CBM_1"/>
    <property type="match status" value="1"/>
</dbReference>
<reference evidence="5" key="1">
    <citation type="submission" date="2014-04" db="EMBL/GenBank/DDBJ databases">
        <title>Evolutionary Origins and Diversification of the Mycorrhizal Mutualists.</title>
        <authorList>
            <consortium name="DOE Joint Genome Institute"/>
            <consortium name="Mycorrhizal Genomics Consortium"/>
            <person name="Kohler A."/>
            <person name="Kuo A."/>
            <person name="Nagy L.G."/>
            <person name="Floudas D."/>
            <person name="Copeland A."/>
            <person name="Barry K.W."/>
            <person name="Cichocki N."/>
            <person name="Veneault-Fourrey C."/>
            <person name="LaButti K."/>
            <person name="Lindquist E.A."/>
            <person name="Lipzen A."/>
            <person name="Lundell T."/>
            <person name="Morin E."/>
            <person name="Murat C."/>
            <person name="Riley R."/>
            <person name="Ohm R."/>
            <person name="Sun H."/>
            <person name="Tunlid A."/>
            <person name="Henrissat B."/>
            <person name="Grigoriev I.V."/>
            <person name="Hibbett D.S."/>
            <person name="Martin F."/>
        </authorList>
    </citation>
    <scope>NUCLEOTIDE SEQUENCE [LARGE SCALE GENOMIC DNA]</scope>
    <source>
        <strain evidence="5">FD-334 SS-4</strain>
    </source>
</reference>
<feature type="domain" description="CBM1" evidence="3">
    <location>
        <begin position="32"/>
        <end position="68"/>
    </location>
</feature>
<sequence length="251" mass="26315">MVYFTDGDTEMISNLYIVTWVISSLLFYRASAQSTAWGQCGGQGWSGATTCVSGYTCTYSNPYYSQCLPGTATVTSQTTSTSTTITSTPPTGTVTPTTTTSQTSTSTGSPTTTSTGATPTGSQIRAVEDPVFHFYLQDSGGVPVLGPEASGGYFTIDGTISLNQPDGSKLYLNLNTAGTASYQPLTFGTTATTTDWGLEGDTIITTSPRQLNFIACATSVSTIYNIFLQNGNDTPPGQSCTLQTIHLPCLC</sequence>
<evidence type="ECO:0000313" key="5">
    <source>
        <dbReference type="Proteomes" id="UP000054270"/>
    </source>
</evidence>
<keyword evidence="1" id="KW-0732">Signal</keyword>
<evidence type="ECO:0000256" key="1">
    <source>
        <dbReference type="ARBA" id="ARBA00022729"/>
    </source>
</evidence>
<dbReference type="InterPro" id="IPR035971">
    <property type="entry name" value="CBD_sf"/>
</dbReference>
<dbReference type="AlphaFoldDB" id="A0A0D2KZM4"/>
<accession>A0A0D2KZM4</accession>
<evidence type="ECO:0000256" key="2">
    <source>
        <dbReference type="SAM" id="MobiDB-lite"/>
    </source>
</evidence>
<feature type="region of interest" description="Disordered" evidence="2">
    <location>
        <begin position="80"/>
        <end position="122"/>
    </location>
</feature>
<gene>
    <name evidence="4" type="ORF">HYPSUDRAFT_43816</name>
</gene>
<name>A0A0D2KZM4_HYPSF</name>
<dbReference type="GO" id="GO:0005975">
    <property type="term" value="P:carbohydrate metabolic process"/>
    <property type="evidence" value="ECO:0007669"/>
    <property type="project" value="InterPro"/>
</dbReference>
<keyword evidence="5" id="KW-1185">Reference proteome</keyword>
<feature type="non-terminal residue" evidence="4">
    <location>
        <position position="1"/>
    </location>
</feature>
<dbReference type="Proteomes" id="UP000054270">
    <property type="component" value="Unassembled WGS sequence"/>
</dbReference>
<dbReference type="SUPFAM" id="SSF57180">
    <property type="entry name" value="Cellulose-binding domain"/>
    <property type="match status" value="1"/>
</dbReference>
<dbReference type="InterPro" id="IPR000254">
    <property type="entry name" value="CBD"/>
</dbReference>
<dbReference type="GO" id="GO:0030248">
    <property type="term" value="F:cellulose binding"/>
    <property type="evidence" value="ECO:0007669"/>
    <property type="project" value="InterPro"/>
</dbReference>
<dbReference type="OMA" id="FAQAPIY"/>
<dbReference type="PROSITE" id="PS51164">
    <property type="entry name" value="CBM1_2"/>
    <property type="match status" value="1"/>
</dbReference>
<evidence type="ECO:0000259" key="3">
    <source>
        <dbReference type="PROSITE" id="PS51164"/>
    </source>
</evidence>
<protein>
    <submittedName>
        <fullName evidence="4">Carbohydrate-binding module family 1 protein</fullName>
    </submittedName>
</protein>
<evidence type="ECO:0000313" key="4">
    <source>
        <dbReference type="EMBL" id="KJA19922.1"/>
    </source>
</evidence>
<organism evidence="4 5">
    <name type="scientific">Hypholoma sublateritium (strain FD-334 SS-4)</name>
    <dbReference type="NCBI Taxonomy" id="945553"/>
    <lineage>
        <taxon>Eukaryota</taxon>
        <taxon>Fungi</taxon>
        <taxon>Dikarya</taxon>
        <taxon>Basidiomycota</taxon>
        <taxon>Agaricomycotina</taxon>
        <taxon>Agaricomycetes</taxon>
        <taxon>Agaricomycetidae</taxon>
        <taxon>Agaricales</taxon>
        <taxon>Agaricineae</taxon>
        <taxon>Strophariaceae</taxon>
        <taxon>Hypholoma</taxon>
    </lineage>
</organism>
<dbReference type="PROSITE" id="PS00562">
    <property type="entry name" value="CBM1_1"/>
    <property type="match status" value="1"/>
</dbReference>
<dbReference type="OrthoDB" id="3915838at2759"/>